<reference evidence="1" key="1">
    <citation type="submission" date="2018-02" db="EMBL/GenBank/DDBJ databases">
        <title>Rhizophora mucronata_Transcriptome.</title>
        <authorList>
            <person name="Meera S.P."/>
            <person name="Sreeshan A."/>
            <person name="Augustine A."/>
        </authorList>
    </citation>
    <scope>NUCLEOTIDE SEQUENCE</scope>
    <source>
        <tissue evidence="1">Leaf</tissue>
    </source>
</reference>
<dbReference type="EMBL" id="GGEC01027620">
    <property type="protein sequence ID" value="MBX08104.1"/>
    <property type="molecule type" value="Transcribed_RNA"/>
</dbReference>
<protein>
    <submittedName>
        <fullName evidence="1">Uncharacterized protein MANES_06G083600</fullName>
    </submittedName>
</protein>
<name>A0A2P2KQX8_RHIMU</name>
<sequence>MVILLHKGIANNFSTRTRGRSCFLIVV</sequence>
<organism evidence="1">
    <name type="scientific">Rhizophora mucronata</name>
    <name type="common">Asiatic mangrove</name>
    <dbReference type="NCBI Taxonomy" id="61149"/>
    <lineage>
        <taxon>Eukaryota</taxon>
        <taxon>Viridiplantae</taxon>
        <taxon>Streptophyta</taxon>
        <taxon>Embryophyta</taxon>
        <taxon>Tracheophyta</taxon>
        <taxon>Spermatophyta</taxon>
        <taxon>Magnoliopsida</taxon>
        <taxon>eudicotyledons</taxon>
        <taxon>Gunneridae</taxon>
        <taxon>Pentapetalae</taxon>
        <taxon>rosids</taxon>
        <taxon>fabids</taxon>
        <taxon>Malpighiales</taxon>
        <taxon>Rhizophoraceae</taxon>
        <taxon>Rhizophora</taxon>
    </lineage>
</organism>
<proteinExistence type="predicted"/>
<dbReference type="AlphaFoldDB" id="A0A2P2KQX8"/>
<accession>A0A2P2KQX8</accession>
<evidence type="ECO:0000313" key="1">
    <source>
        <dbReference type="EMBL" id="MBX08104.1"/>
    </source>
</evidence>